<dbReference type="PANTHER" id="PTHR32182">
    <property type="entry name" value="DNA REPLICATION AND REPAIR PROTEIN RECF"/>
    <property type="match status" value="1"/>
</dbReference>
<dbReference type="InterPro" id="IPR016195">
    <property type="entry name" value="Pol/histidinol_Pase-like"/>
</dbReference>
<feature type="domain" description="Rad50/SbcC-type AAA" evidence="2">
    <location>
        <begin position="308"/>
        <end position="486"/>
    </location>
</feature>
<accession>A0A0E3P986</accession>
<dbReference type="RefSeq" id="WP_048174302.1">
    <property type="nucleotide sequence ID" value="NZ_CP009506.1"/>
</dbReference>
<protein>
    <recommendedName>
        <fullName evidence="2">Rad50/SbcC-type AAA domain-containing protein</fullName>
    </recommendedName>
</protein>
<dbReference type="KEGG" id="msw:MSSIT_3870"/>
<proteinExistence type="predicted"/>
<dbReference type="PATRIC" id="fig|1434120.4.peg.5017"/>
<dbReference type="GO" id="GO:0016887">
    <property type="term" value="F:ATP hydrolysis activity"/>
    <property type="evidence" value="ECO:0007669"/>
    <property type="project" value="InterPro"/>
</dbReference>
<feature type="coiled-coil region" evidence="1">
    <location>
        <begin position="436"/>
        <end position="487"/>
    </location>
</feature>
<feature type="coiled-coil region" evidence="1">
    <location>
        <begin position="564"/>
        <end position="609"/>
    </location>
</feature>
<evidence type="ECO:0000313" key="3">
    <source>
        <dbReference type="EMBL" id="AKB30589.1"/>
    </source>
</evidence>
<dbReference type="GO" id="GO:0006302">
    <property type="term" value="P:double-strand break repair"/>
    <property type="evidence" value="ECO:0007669"/>
    <property type="project" value="InterPro"/>
</dbReference>
<dbReference type="InterPro" id="IPR027417">
    <property type="entry name" value="P-loop_NTPase"/>
</dbReference>
<dbReference type="Gene3D" id="3.40.50.300">
    <property type="entry name" value="P-loop containing nucleotide triphosphate hydrolases"/>
    <property type="match status" value="2"/>
</dbReference>
<gene>
    <name evidence="3" type="ORF">MSSIT_3870</name>
</gene>
<sequence>MAATETHNDIATEETNENSYFTGGAQYLKADFHLHTKSDKEFKTDIIDEQEFVEKYIHELKKKDIKLGAITNHNKFNREEFNLLREAAIKEDIFLLPGIELSMKDGKRGLHALIIFSPEDCENTEPNSSKIDVFLSIAFRAKPRFDSEGDPERCELDLDETIENLQELKCRYFIVLAHVDNNCGFFQELRGGRIMDYLKKGYFRNQILACQDAKENTKNTFLNNWVKNVAKDVGKAEKNYIPAFISASDPKKLDQVGNKYTYLKIGDYSFDAIRFSLVNHEIRVKDKTPEFNHPCITRLFIETGKLMSNIDIQLNSDMTNLIGIRGSGKSAFIEAIRYALEIDAKEDSEYKENLLKHAIGPGGKITLEVQNSTQKYRIERIVNERPKVYRDEEYKPDLLPSSIFRVVYYGQKDIQKQSMERGTQIELIDQFIGEELRAIKEKIHEKETEIKKILKNSGELNEQISKEENYKTQKAALEDKINTFEKMKIAEKLKKEANFRRDEVIFNQISSSLENSKKHILEFKNKITNEFSFINSMDSEENPKLFESVKNSVEELKTTWLKEIQNIEKAEEFSSVKIKQLKNEFTKEKNKVEDEIAKIKREIDITEVSPDDFGEHIQEIEEIKLKLSKIGKQKEEIIRVEKQKKILYSDLQNLWHKEWSIREQKKEEINSSQELVHIEIKYKQSKQSYDDFMISFFKGTRFKAEKLQKLTQIFTDNIELFYSLDDRERFHHVGFTDNEWTKFKERIFENEVDFCLFRVPDLIEIKYKEKSIQHLSLGQRASALLMLLLAQENIPVIMDQPEDDLDNQTVYEGLIKKIIELKGQRQIIFATHNPNIPVLGDCEKIVVFKNESDKAETEYGSIDRMQIQKKIVNIMEGGEEAFTRRKNIYNQWIV</sequence>
<evidence type="ECO:0000259" key="2">
    <source>
        <dbReference type="Pfam" id="PF13476"/>
    </source>
</evidence>
<evidence type="ECO:0000313" key="4">
    <source>
        <dbReference type="Proteomes" id="UP000033111"/>
    </source>
</evidence>
<dbReference type="PANTHER" id="PTHR32182:SF22">
    <property type="entry name" value="ATP-DEPENDENT ENDONUCLEASE, OLD FAMILY-RELATED"/>
    <property type="match status" value="1"/>
</dbReference>
<dbReference type="InterPro" id="IPR054787">
    <property type="entry name" value="TrlF_ATPase"/>
</dbReference>
<dbReference type="GO" id="GO:0000731">
    <property type="term" value="P:DNA synthesis involved in DNA repair"/>
    <property type="evidence" value="ECO:0007669"/>
    <property type="project" value="TreeGrafter"/>
</dbReference>
<dbReference type="GeneID" id="24862825"/>
<dbReference type="Pfam" id="PF13476">
    <property type="entry name" value="AAA_23"/>
    <property type="match status" value="1"/>
</dbReference>
<keyword evidence="1" id="KW-0175">Coiled coil</keyword>
<reference evidence="3 4" key="1">
    <citation type="submission" date="2014-07" db="EMBL/GenBank/DDBJ databases">
        <title>Methanogenic archaea and the global carbon cycle.</title>
        <authorList>
            <person name="Henriksen J.R."/>
            <person name="Luke J."/>
            <person name="Reinhart S."/>
            <person name="Benedict M.N."/>
            <person name="Youngblut N.D."/>
            <person name="Metcalf M.E."/>
            <person name="Whitaker R.J."/>
            <person name="Metcalf W.W."/>
        </authorList>
    </citation>
    <scope>NUCLEOTIDE SEQUENCE [LARGE SCALE GENOMIC DNA]</scope>
    <source>
        <strain evidence="3 4">T4/M</strain>
    </source>
</reference>
<organism evidence="3 4">
    <name type="scientific">Methanosarcina siciliae T4/M</name>
    <dbReference type="NCBI Taxonomy" id="1434120"/>
    <lineage>
        <taxon>Archaea</taxon>
        <taxon>Methanobacteriati</taxon>
        <taxon>Methanobacteriota</taxon>
        <taxon>Stenosarchaea group</taxon>
        <taxon>Methanomicrobia</taxon>
        <taxon>Methanosarcinales</taxon>
        <taxon>Methanosarcinaceae</taxon>
        <taxon>Methanosarcina</taxon>
    </lineage>
</organism>
<dbReference type="OrthoDB" id="359478at2157"/>
<dbReference type="EMBL" id="CP009506">
    <property type="protein sequence ID" value="AKB30589.1"/>
    <property type="molecule type" value="Genomic_DNA"/>
</dbReference>
<dbReference type="SUPFAM" id="SSF52540">
    <property type="entry name" value="P-loop containing nucleoside triphosphate hydrolases"/>
    <property type="match status" value="1"/>
</dbReference>
<dbReference type="Gene3D" id="3.20.20.140">
    <property type="entry name" value="Metal-dependent hydrolases"/>
    <property type="match status" value="1"/>
</dbReference>
<dbReference type="SUPFAM" id="SSF89550">
    <property type="entry name" value="PHP domain-like"/>
    <property type="match status" value="1"/>
</dbReference>
<keyword evidence="4" id="KW-1185">Reference proteome</keyword>
<dbReference type="AlphaFoldDB" id="A0A0E3P986"/>
<name>A0A0E3P986_9EURY</name>
<dbReference type="Proteomes" id="UP000033111">
    <property type="component" value="Chromosome"/>
</dbReference>
<evidence type="ECO:0000256" key="1">
    <source>
        <dbReference type="SAM" id="Coils"/>
    </source>
</evidence>
<dbReference type="NCBIfam" id="NF045780">
    <property type="entry name" value="TrlF_fam_ATP"/>
    <property type="match status" value="1"/>
</dbReference>
<dbReference type="InterPro" id="IPR038729">
    <property type="entry name" value="Rad50/SbcC_AAA"/>
</dbReference>
<dbReference type="HOGENOM" id="CLU_006611_0_1_2"/>